<keyword evidence="2" id="KW-1185">Reference proteome</keyword>
<gene>
    <name evidence="1" type="ORF">SAMN05192580_3777</name>
</gene>
<reference evidence="1 2" key="1">
    <citation type="submission" date="2016-10" db="EMBL/GenBank/DDBJ databases">
        <authorList>
            <person name="de Groot N.N."/>
        </authorList>
    </citation>
    <scope>NUCLEOTIDE SEQUENCE [LARGE SCALE GENOMIC DNA]</scope>
    <source>
        <strain evidence="1 2">S5-249</strain>
    </source>
</reference>
<evidence type="ECO:0000313" key="1">
    <source>
        <dbReference type="EMBL" id="SFS12597.1"/>
    </source>
</evidence>
<dbReference type="STRING" id="1166337.SAMN05192580_3777"/>
<dbReference type="OrthoDB" id="7569638at2"/>
<organism evidence="1 2">
    <name type="scientific">Sphingomonas jatrophae</name>
    <dbReference type="NCBI Taxonomy" id="1166337"/>
    <lineage>
        <taxon>Bacteria</taxon>
        <taxon>Pseudomonadati</taxon>
        <taxon>Pseudomonadota</taxon>
        <taxon>Alphaproteobacteria</taxon>
        <taxon>Sphingomonadales</taxon>
        <taxon>Sphingomonadaceae</taxon>
        <taxon>Sphingomonas</taxon>
    </lineage>
</organism>
<proteinExistence type="predicted"/>
<dbReference type="PANTHER" id="PTHR41260:SF1">
    <property type="entry name" value="PROTEIN ECSC"/>
    <property type="match status" value="1"/>
</dbReference>
<dbReference type="InterPro" id="IPR024787">
    <property type="entry name" value="EcsC"/>
</dbReference>
<name>A0A1I6MAC7_9SPHN</name>
<dbReference type="RefSeq" id="WP_093317135.1">
    <property type="nucleotide sequence ID" value="NZ_FOZG01000003.1"/>
</dbReference>
<dbReference type="AlphaFoldDB" id="A0A1I6MAC7"/>
<accession>A0A1I6MAC7</accession>
<protein>
    <submittedName>
        <fullName evidence="1">EcsC protein family protein</fullName>
    </submittedName>
</protein>
<dbReference type="EMBL" id="FOZG01000003">
    <property type="protein sequence ID" value="SFS12597.1"/>
    <property type="molecule type" value="Genomic_DNA"/>
</dbReference>
<dbReference type="Pfam" id="PF12787">
    <property type="entry name" value="EcsC"/>
    <property type="match status" value="1"/>
</dbReference>
<dbReference type="PANTHER" id="PTHR41260">
    <property type="entry name" value="PROTEIN ECSC"/>
    <property type="match status" value="1"/>
</dbReference>
<sequence length="266" mass="27513">MSGADSGNACAGLPGEVLAELRAIAALHEGARGPLMRLVAQASGAAGSVIERLPESWRGTIETASAAALEQAWRLAAVSQPQADGAGWLHRARAWAAGEQWHRVTAAVSGALGGAGGIATTLVDLPVTTTLILRSIQEIAREHGEDPADPAVRSACIAVFGLGGPLRDDDDADTGLWAARLALGGKVGAQAVAAVLPRFGVMVSEKLLAQATPLIGAAIGAAINPLFTAYYQAMAHVHFRLRALERTHDPEALSACFERIVRSRAT</sequence>
<evidence type="ECO:0000313" key="2">
    <source>
        <dbReference type="Proteomes" id="UP000198824"/>
    </source>
</evidence>
<dbReference type="Proteomes" id="UP000198824">
    <property type="component" value="Unassembled WGS sequence"/>
</dbReference>